<keyword evidence="3" id="KW-1185">Reference proteome</keyword>
<protein>
    <submittedName>
        <fullName evidence="2">Uncharacterized protein</fullName>
    </submittedName>
</protein>
<organism evidence="2 3">
    <name type="scientific">Rhynchophorus ferrugineus</name>
    <name type="common">Red palm weevil</name>
    <name type="synonym">Curculio ferrugineus</name>
    <dbReference type="NCBI Taxonomy" id="354439"/>
    <lineage>
        <taxon>Eukaryota</taxon>
        <taxon>Metazoa</taxon>
        <taxon>Ecdysozoa</taxon>
        <taxon>Arthropoda</taxon>
        <taxon>Hexapoda</taxon>
        <taxon>Insecta</taxon>
        <taxon>Pterygota</taxon>
        <taxon>Neoptera</taxon>
        <taxon>Endopterygota</taxon>
        <taxon>Coleoptera</taxon>
        <taxon>Polyphaga</taxon>
        <taxon>Cucujiformia</taxon>
        <taxon>Curculionidae</taxon>
        <taxon>Dryophthorinae</taxon>
        <taxon>Rhynchophorus</taxon>
    </lineage>
</organism>
<reference evidence="2" key="1">
    <citation type="submission" date="2020-08" db="EMBL/GenBank/DDBJ databases">
        <title>Genome sequencing and assembly of the red palm weevil Rhynchophorus ferrugineus.</title>
        <authorList>
            <person name="Dias G.B."/>
            <person name="Bergman C.M."/>
            <person name="Manee M."/>
        </authorList>
    </citation>
    <scope>NUCLEOTIDE SEQUENCE</scope>
    <source>
        <strain evidence="2">AA-2017</strain>
        <tissue evidence="2">Whole larva</tissue>
    </source>
</reference>
<comment type="caution">
    <text evidence="2">The sequence shown here is derived from an EMBL/GenBank/DDBJ whole genome shotgun (WGS) entry which is preliminary data.</text>
</comment>
<accession>A0A834MLK0</accession>
<feature type="region of interest" description="Disordered" evidence="1">
    <location>
        <begin position="1"/>
        <end position="22"/>
    </location>
</feature>
<evidence type="ECO:0000313" key="2">
    <source>
        <dbReference type="EMBL" id="KAF7287116.1"/>
    </source>
</evidence>
<evidence type="ECO:0000256" key="1">
    <source>
        <dbReference type="SAM" id="MobiDB-lite"/>
    </source>
</evidence>
<sequence length="68" mass="7925">MVNWWWPKGSWRSPHNSPPSGTAVERTYMWCKFRNAPAITQTNARGLLMRWGSQPERGVLRDQLPSEL</sequence>
<dbReference type="AlphaFoldDB" id="A0A834MLK0"/>
<gene>
    <name evidence="2" type="ORF">GWI33_002493</name>
</gene>
<evidence type="ECO:0000313" key="3">
    <source>
        <dbReference type="Proteomes" id="UP000625711"/>
    </source>
</evidence>
<proteinExistence type="predicted"/>
<dbReference type="EMBL" id="JAACXV010000016">
    <property type="protein sequence ID" value="KAF7287116.1"/>
    <property type="molecule type" value="Genomic_DNA"/>
</dbReference>
<name>A0A834MLK0_RHYFE</name>
<dbReference type="Proteomes" id="UP000625711">
    <property type="component" value="Unassembled WGS sequence"/>
</dbReference>